<feature type="compositionally biased region" description="Low complexity" evidence="1">
    <location>
        <begin position="25"/>
        <end position="66"/>
    </location>
</feature>
<organism evidence="2 3">
    <name type="scientific">Elsinoe ampelina</name>
    <dbReference type="NCBI Taxonomy" id="302913"/>
    <lineage>
        <taxon>Eukaryota</taxon>
        <taxon>Fungi</taxon>
        <taxon>Dikarya</taxon>
        <taxon>Ascomycota</taxon>
        <taxon>Pezizomycotina</taxon>
        <taxon>Dothideomycetes</taxon>
        <taxon>Dothideomycetidae</taxon>
        <taxon>Myriangiales</taxon>
        <taxon>Elsinoaceae</taxon>
        <taxon>Elsinoe</taxon>
    </lineage>
</organism>
<reference evidence="3" key="1">
    <citation type="journal article" date="2020" name="Stud. Mycol.">
        <title>101 Dothideomycetes genomes: A test case for predicting lifestyles and emergence of pathogens.</title>
        <authorList>
            <person name="Haridas S."/>
            <person name="Albert R."/>
            <person name="Binder M."/>
            <person name="Bloem J."/>
            <person name="LaButti K."/>
            <person name="Salamov A."/>
            <person name="Andreopoulos B."/>
            <person name="Baker S."/>
            <person name="Barry K."/>
            <person name="Bills G."/>
            <person name="Bluhm B."/>
            <person name="Cannon C."/>
            <person name="Castanera R."/>
            <person name="Culley D."/>
            <person name="Daum C."/>
            <person name="Ezra D."/>
            <person name="Gonzalez J."/>
            <person name="Henrissat B."/>
            <person name="Kuo A."/>
            <person name="Liang C."/>
            <person name="Lipzen A."/>
            <person name="Lutzoni F."/>
            <person name="Magnuson J."/>
            <person name="Mondo S."/>
            <person name="Nolan M."/>
            <person name="Ohm R."/>
            <person name="Pangilinan J."/>
            <person name="Park H.-J."/>
            <person name="Ramirez L."/>
            <person name="Alfaro M."/>
            <person name="Sun H."/>
            <person name="Tritt A."/>
            <person name="Yoshinaga Y."/>
            <person name="Zwiers L.-H."/>
            <person name="Turgeon B."/>
            <person name="Goodwin S."/>
            <person name="Spatafora J."/>
            <person name="Crous P."/>
            <person name="Grigoriev I."/>
        </authorList>
    </citation>
    <scope>NUCLEOTIDE SEQUENCE [LARGE SCALE GENOMIC DNA]</scope>
    <source>
        <strain evidence="3">CECT 20119</strain>
    </source>
</reference>
<protein>
    <submittedName>
        <fullName evidence="2">Uncharacterized protein</fullName>
    </submittedName>
</protein>
<gene>
    <name evidence="2" type="ORF">BDZ85DRAFT_265701</name>
</gene>
<evidence type="ECO:0000313" key="3">
    <source>
        <dbReference type="Proteomes" id="UP000799538"/>
    </source>
</evidence>
<feature type="region of interest" description="Disordered" evidence="1">
    <location>
        <begin position="25"/>
        <end position="77"/>
    </location>
</feature>
<keyword evidence="3" id="KW-1185">Reference proteome</keyword>
<evidence type="ECO:0000313" key="2">
    <source>
        <dbReference type="EMBL" id="KAF2221613.1"/>
    </source>
</evidence>
<dbReference type="Proteomes" id="UP000799538">
    <property type="component" value="Unassembled WGS sequence"/>
</dbReference>
<sequence>MASQQLTTSLPSGFLSLAPETSLPVAASTSSAASSPSLAPVDSSDSLATSVKNTRSPSTDSTSSTSGAARRFLRLGHTQPEDAVVKGDFVEVEEL</sequence>
<name>A0A6A6G7R2_9PEZI</name>
<dbReference type="EMBL" id="ML992510">
    <property type="protein sequence ID" value="KAF2221613.1"/>
    <property type="molecule type" value="Genomic_DNA"/>
</dbReference>
<accession>A0A6A6G7R2</accession>
<evidence type="ECO:0000256" key="1">
    <source>
        <dbReference type="SAM" id="MobiDB-lite"/>
    </source>
</evidence>
<dbReference type="AlphaFoldDB" id="A0A6A6G7R2"/>
<proteinExistence type="predicted"/>